<keyword evidence="1" id="KW-0677">Repeat</keyword>
<gene>
    <name evidence="3" type="ORF">MSAN_02001500</name>
</gene>
<keyword evidence="4" id="KW-1185">Reference proteome</keyword>
<feature type="domain" description="NACHT" evidence="2">
    <location>
        <begin position="111"/>
        <end position="258"/>
    </location>
</feature>
<dbReference type="InterPro" id="IPR056884">
    <property type="entry name" value="NPHP3-like_N"/>
</dbReference>
<reference evidence="3" key="1">
    <citation type="submission" date="2020-05" db="EMBL/GenBank/DDBJ databases">
        <title>Mycena genomes resolve the evolution of fungal bioluminescence.</title>
        <authorList>
            <person name="Tsai I.J."/>
        </authorList>
    </citation>
    <scope>NUCLEOTIDE SEQUENCE</scope>
    <source>
        <strain evidence="3">160909Yilan</strain>
    </source>
</reference>
<dbReference type="InterPro" id="IPR007111">
    <property type="entry name" value="NACHT_NTPase"/>
</dbReference>
<evidence type="ECO:0000259" key="2">
    <source>
        <dbReference type="PROSITE" id="PS50837"/>
    </source>
</evidence>
<dbReference type="InterPro" id="IPR027417">
    <property type="entry name" value="P-loop_NTPase"/>
</dbReference>
<dbReference type="PROSITE" id="PS50837">
    <property type="entry name" value="NACHT"/>
    <property type="match status" value="1"/>
</dbReference>
<dbReference type="PANTHER" id="PTHR10039:SF17">
    <property type="entry name" value="FUNGAL STAND N-TERMINAL GOODBYE DOMAIN-CONTAINING PROTEIN-RELATED"/>
    <property type="match status" value="1"/>
</dbReference>
<evidence type="ECO:0000313" key="4">
    <source>
        <dbReference type="Proteomes" id="UP000623467"/>
    </source>
</evidence>
<dbReference type="Pfam" id="PF24883">
    <property type="entry name" value="NPHP3_N"/>
    <property type="match status" value="1"/>
</dbReference>
<dbReference type="PANTHER" id="PTHR10039">
    <property type="entry name" value="AMELOGENIN"/>
    <property type="match status" value="1"/>
</dbReference>
<dbReference type="AlphaFoldDB" id="A0A8H6XLJ3"/>
<dbReference type="EMBL" id="JACAZH010000024">
    <property type="protein sequence ID" value="KAF7342854.1"/>
    <property type="molecule type" value="Genomic_DNA"/>
</dbReference>
<evidence type="ECO:0000256" key="1">
    <source>
        <dbReference type="ARBA" id="ARBA00022737"/>
    </source>
</evidence>
<name>A0A8H6XLJ3_9AGAR</name>
<dbReference type="Gene3D" id="3.40.50.300">
    <property type="entry name" value="P-loop containing nucleotide triphosphate hydrolases"/>
    <property type="match status" value="1"/>
</dbReference>
<sequence length="818" mass="92232">MYPRVRTMNNHINGGRGGAGGGGYGSGTGGAGGYGMGPSVKFDIRPGGNVTMNNNLWQGERGVDILHRMVALEAIHDSAESYPQPRCHPETRTKMLEDLQEWALAPDPGTTILWLHGPAGAGKSAIMQTLARQLQETGRLGGSFFFKRGHATRGNAQTLFATIAYQLALSVPWLKASISQTIENDPSIVARSMKTQMRKLISAPCSPHGYRDPVAVLIDGLDECDGHRVQEDILQIIRNSSSKHAIPLHFIVASRPEAHIREVFGSRLYWGHYRSVNVEQSFADVRKYLRNEFSRIHREHRTMAKIPLPWPKPDVLEELVEKSSGHFIYASTIIKFVDDKNYRPTERLAVVQDPNSGSESVFDTLDQLYMNILSFAPRQSQLIPILCAIVHFELEAGQIDQLLGLEEGETRLLVRGLHSVLNVPVPRIGGLHSVYSPSKEIVISSYHASFGDFLSNPDRSGNFCVGTLNRRISLAQSLLQFYASPFQPSNICILSDVVRFIVSLPPSRAVAELFPLIGSINPDYIFNPEEYQQAHLYDHFEDMVSWLKKSPLAPAGVIQLWEDYAFMFSIDRMQKLALIEGPSVQRIVSPSPELLRITVALGLLRCRLSELRTKLDLTWTDLRIALCGQRPKFFGDEQVLPIHRRDVGYPWAARDLALQLIRKMVKNHVDTDRGVNPSACREVMLLYDAEWSDRDFKGAYTTIQYRLGCDIAHLVRLCPPCPVLYRELWFIPPTEIWSSRPSGNKLIHHVSKWLKSFPHSTMELITFWQQAVPDPDPCRGRTFNPGPEDEESNWRGRVGHYNYMIVWLHLPNSLKIPS</sequence>
<proteinExistence type="predicted"/>
<accession>A0A8H6XLJ3</accession>
<dbReference type="SUPFAM" id="SSF52540">
    <property type="entry name" value="P-loop containing nucleoside triphosphate hydrolases"/>
    <property type="match status" value="1"/>
</dbReference>
<comment type="caution">
    <text evidence="3">The sequence shown here is derived from an EMBL/GenBank/DDBJ whole genome shotgun (WGS) entry which is preliminary data.</text>
</comment>
<dbReference type="Proteomes" id="UP000623467">
    <property type="component" value="Unassembled WGS sequence"/>
</dbReference>
<evidence type="ECO:0000313" key="3">
    <source>
        <dbReference type="EMBL" id="KAF7342854.1"/>
    </source>
</evidence>
<dbReference type="OrthoDB" id="5967843at2759"/>
<organism evidence="3 4">
    <name type="scientific">Mycena sanguinolenta</name>
    <dbReference type="NCBI Taxonomy" id="230812"/>
    <lineage>
        <taxon>Eukaryota</taxon>
        <taxon>Fungi</taxon>
        <taxon>Dikarya</taxon>
        <taxon>Basidiomycota</taxon>
        <taxon>Agaricomycotina</taxon>
        <taxon>Agaricomycetes</taxon>
        <taxon>Agaricomycetidae</taxon>
        <taxon>Agaricales</taxon>
        <taxon>Marasmiineae</taxon>
        <taxon>Mycenaceae</taxon>
        <taxon>Mycena</taxon>
    </lineage>
</organism>
<protein>
    <submittedName>
        <fullName evidence="3">Putative nwd2 protein</fullName>
    </submittedName>
</protein>